<reference evidence="2 3" key="1">
    <citation type="submission" date="2015-01" db="EMBL/GenBank/DDBJ databases">
        <title>Comparative genomics of the lactic acid bacteria isolated from the honey bee gut.</title>
        <authorList>
            <person name="Ellegaard K.M."/>
            <person name="Tamarit D."/>
            <person name="Javelind E."/>
            <person name="Olofsson T."/>
            <person name="Andersson S.G."/>
            <person name="Vasquez A."/>
        </authorList>
    </citation>
    <scope>NUCLEOTIDE SEQUENCE [LARGE SCALE GENOMIC DNA]</scope>
    <source>
        <strain evidence="2 3">Hma2</strain>
    </source>
</reference>
<dbReference type="PATRIC" id="fig|1218506.3.peg.46"/>
<keyword evidence="3" id="KW-1185">Reference proteome</keyword>
<protein>
    <submittedName>
        <fullName evidence="2">Uncharacterized protein</fullName>
    </submittedName>
</protein>
<accession>A0A0F4LP13</accession>
<feature type="chain" id="PRO_5002472717" evidence="1">
    <location>
        <begin position="28"/>
        <end position="161"/>
    </location>
</feature>
<comment type="caution">
    <text evidence="2">The sequence shown here is derived from an EMBL/GenBank/DDBJ whole genome shotgun (WGS) entry which is preliminary data.</text>
</comment>
<dbReference type="Proteomes" id="UP000033612">
    <property type="component" value="Unassembled WGS sequence"/>
</dbReference>
<evidence type="ECO:0000313" key="3">
    <source>
        <dbReference type="Proteomes" id="UP000033612"/>
    </source>
</evidence>
<dbReference type="OrthoDB" id="2323055at2"/>
<proteinExistence type="predicted"/>
<sequence length="161" mass="18608">MITKKFITKLAIACALLGGATATLANASETALTNNTVAHANTVTKKYIWHKGTPKELRGNYRIIHIAKHPLSSKYFWAVWTITTKQVNFDEMNWPTRLGYKVRYRYIGPHRYELKYNIRKNGYIVATKNYRSYLGKKGKNLISYANNYTTKGNVYHKAKKR</sequence>
<gene>
    <name evidence="2" type="ORF">JF75_00220</name>
</gene>
<organism evidence="2 3">
    <name type="scientific">Lactobacillus kimbladii</name>
    <dbReference type="NCBI Taxonomy" id="1218506"/>
    <lineage>
        <taxon>Bacteria</taxon>
        <taxon>Bacillati</taxon>
        <taxon>Bacillota</taxon>
        <taxon>Bacilli</taxon>
        <taxon>Lactobacillales</taxon>
        <taxon>Lactobacillaceae</taxon>
        <taxon>Lactobacillus</taxon>
    </lineage>
</organism>
<dbReference type="HOGENOM" id="CLU_1883156_0_0_9"/>
<feature type="signal peptide" evidence="1">
    <location>
        <begin position="1"/>
        <end position="27"/>
    </location>
</feature>
<name>A0A0F4LP13_9LACO</name>
<dbReference type="RefSeq" id="WP_046331335.1">
    <property type="nucleotide sequence ID" value="NZ_JBHTBO010000012.1"/>
</dbReference>
<dbReference type="AlphaFoldDB" id="A0A0F4LP13"/>
<evidence type="ECO:0000313" key="2">
    <source>
        <dbReference type="EMBL" id="KJY59999.1"/>
    </source>
</evidence>
<keyword evidence="1" id="KW-0732">Signal</keyword>
<evidence type="ECO:0000256" key="1">
    <source>
        <dbReference type="SAM" id="SignalP"/>
    </source>
</evidence>
<dbReference type="EMBL" id="JXLH01000001">
    <property type="protein sequence ID" value="KJY59999.1"/>
    <property type="molecule type" value="Genomic_DNA"/>
</dbReference>